<reference evidence="1 2" key="1">
    <citation type="submission" date="2021-06" db="EMBL/GenBank/DDBJ databases">
        <authorList>
            <person name="Kallberg Y."/>
            <person name="Tangrot J."/>
            <person name="Rosling A."/>
        </authorList>
    </citation>
    <scope>NUCLEOTIDE SEQUENCE [LARGE SCALE GENOMIC DNA]</scope>
    <source>
        <strain evidence="1 2">120-4 pot B 10/14</strain>
    </source>
</reference>
<proteinExistence type="predicted"/>
<organism evidence="1 2">
    <name type="scientific">Gigaspora margarita</name>
    <dbReference type="NCBI Taxonomy" id="4874"/>
    <lineage>
        <taxon>Eukaryota</taxon>
        <taxon>Fungi</taxon>
        <taxon>Fungi incertae sedis</taxon>
        <taxon>Mucoromycota</taxon>
        <taxon>Glomeromycotina</taxon>
        <taxon>Glomeromycetes</taxon>
        <taxon>Diversisporales</taxon>
        <taxon>Gigasporaceae</taxon>
        <taxon>Gigaspora</taxon>
    </lineage>
</organism>
<dbReference type="Proteomes" id="UP000789901">
    <property type="component" value="Unassembled WGS sequence"/>
</dbReference>
<evidence type="ECO:0000313" key="1">
    <source>
        <dbReference type="EMBL" id="CAG8509348.1"/>
    </source>
</evidence>
<comment type="caution">
    <text evidence="1">The sequence shown here is derived from an EMBL/GenBank/DDBJ whole genome shotgun (WGS) entry which is preliminary data.</text>
</comment>
<dbReference type="EMBL" id="CAJVQB010000836">
    <property type="protein sequence ID" value="CAG8509348.1"/>
    <property type="molecule type" value="Genomic_DNA"/>
</dbReference>
<sequence length="67" mass="7615">MLLQGPKQKYELGMGYAKKALDLAIRANRVEEFVSHLKNFIEVTKTDLFSMQNSTSVEDPLHIPHKG</sequence>
<keyword evidence="2" id="KW-1185">Reference proteome</keyword>
<name>A0ABM8W2N8_GIGMA</name>
<gene>
    <name evidence="1" type="ORF">GMARGA_LOCUS2602</name>
</gene>
<evidence type="ECO:0000313" key="2">
    <source>
        <dbReference type="Proteomes" id="UP000789901"/>
    </source>
</evidence>
<protein>
    <submittedName>
        <fullName evidence="1">39195_t:CDS:1</fullName>
    </submittedName>
</protein>
<accession>A0ABM8W2N8</accession>